<dbReference type="EMBL" id="VUJX02000003">
    <property type="protein sequence ID" value="KAL0939952.1"/>
    <property type="molecule type" value="Genomic_DNA"/>
</dbReference>
<proteinExistence type="predicted"/>
<accession>A0ACC3Z757</accession>
<dbReference type="Proteomes" id="UP000805649">
    <property type="component" value="Unassembled WGS sequence"/>
</dbReference>
<gene>
    <name evidence="1" type="ORF">CTRU02_206562</name>
</gene>
<reference evidence="1 2" key="1">
    <citation type="journal article" date="2020" name="Phytopathology">
        <title>Genome Sequence Resources of Colletotrichum truncatum, C. plurivorum, C. musicola, and C. sojae: Four Species Pathogenic to Soybean (Glycine max).</title>
        <authorList>
            <person name="Rogerio F."/>
            <person name="Boufleur T.R."/>
            <person name="Ciampi-Guillardi M."/>
            <person name="Sukno S.A."/>
            <person name="Thon M.R."/>
            <person name="Massola Junior N.S."/>
            <person name="Baroncelli R."/>
        </authorList>
    </citation>
    <scope>NUCLEOTIDE SEQUENCE [LARGE SCALE GENOMIC DNA]</scope>
    <source>
        <strain evidence="1 2">CMES1059</strain>
    </source>
</reference>
<protein>
    <submittedName>
        <fullName evidence="1">Uncharacterized protein</fullName>
    </submittedName>
</protein>
<comment type="caution">
    <text evidence="1">The sequence shown here is derived from an EMBL/GenBank/DDBJ whole genome shotgun (WGS) entry which is preliminary data.</text>
</comment>
<keyword evidence="2" id="KW-1185">Reference proteome</keyword>
<evidence type="ECO:0000313" key="2">
    <source>
        <dbReference type="Proteomes" id="UP000805649"/>
    </source>
</evidence>
<sequence>MSGKSSTELENEDHEQKKDQELKTSQSEKREQIEQEVFNFNLWCDPKHGPVRPHERIPGAPALSVTLECSPTFKPNKNDFKILLRVTYEGIAGPNGSVEKATKPITFRCFSVFGLTEDVNRHGLRLYLRRPVAADDEGDWEECIQDEDGCFRLYDAPDVSASVATDEDFTSLFPGESWTNYRIFDSTLPDKLIPGDVFCCGYKGGLVDWWNWGSSEDHAKTVVQVPSYIAGKVTNPSDNEGRPEIIVPASKPVMFKIVE</sequence>
<organism evidence="1 2">
    <name type="scientific">Colletotrichum truncatum</name>
    <name type="common">Anthracnose fungus</name>
    <name type="synonym">Colletotrichum capsici</name>
    <dbReference type="NCBI Taxonomy" id="5467"/>
    <lineage>
        <taxon>Eukaryota</taxon>
        <taxon>Fungi</taxon>
        <taxon>Dikarya</taxon>
        <taxon>Ascomycota</taxon>
        <taxon>Pezizomycotina</taxon>
        <taxon>Sordariomycetes</taxon>
        <taxon>Hypocreomycetidae</taxon>
        <taxon>Glomerellales</taxon>
        <taxon>Glomerellaceae</taxon>
        <taxon>Colletotrichum</taxon>
        <taxon>Colletotrichum truncatum species complex</taxon>
    </lineage>
</organism>
<name>A0ACC3Z757_COLTU</name>
<evidence type="ECO:0000313" key="1">
    <source>
        <dbReference type="EMBL" id="KAL0939952.1"/>
    </source>
</evidence>